<feature type="non-terminal residue" evidence="2">
    <location>
        <position position="1"/>
    </location>
</feature>
<comment type="caution">
    <text evidence="2">The sequence shown here is derived from an EMBL/GenBank/DDBJ whole genome shotgun (WGS) entry which is preliminary data.</text>
</comment>
<feature type="non-terminal residue" evidence="2">
    <location>
        <position position="82"/>
    </location>
</feature>
<dbReference type="InterPro" id="IPR011608">
    <property type="entry name" value="PRD"/>
</dbReference>
<dbReference type="SUPFAM" id="SSF63520">
    <property type="entry name" value="PTS-regulatory domain, PRD"/>
    <property type="match status" value="1"/>
</dbReference>
<name>A0AAP2QBP9_PARDI</name>
<dbReference type="EMBL" id="JAJCNI010000156">
    <property type="protein sequence ID" value="MCB6520478.1"/>
    <property type="molecule type" value="Genomic_DNA"/>
</dbReference>
<protein>
    <recommendedName>
        <fullName evidence="1">PRD domain-containing protein</fullName>
    </recommendedName>
</protein>
<accession>A0AAP2QBP9</accession>
<gene>
    <name evidence="2" type="ORF">LI194_22130</name>
</gene>
<dbReference type="Pfam" id="PF00874">
    <property type="entry name" value="PRD"/>
    <property type="match status" value="1"/>
</dbReference>
<organism evidence="2 3">
    <name type="scientific">Parabacteroides distasonis</name>
    <dbReference type="NCBI Taxonomy" id="823"/>
    <lineage>
        <taxon>Bacteria</taxon>
        <taxon>Pseudomonadati</taxon>
        <taxon>Bacteroidota</taxon>
        <taxon>Bacteroidia</taxon>
        <taxon>Bacteroidales</taxon>
        <taxon>Tannerellaceae</taxon>
        <taxon>Parabacteroides</taxon>
    </lineage>
</organism>
<dbReference type="PROSITE" id="PS51372">
    <property type="entry name" value="PRD_2"/>
    <property type="match status" value="1"/>
</dbReference>
<proteinExistence type="predicted"/>
<sequence length="82" mass="9450">QEADESKTEKVFTLDTKETIRQYQDIIMEISDDIIELTEEIIEVIKNGTKKTINDKIHITLTDHISNLLERMALGIIFDSSL</sequence>
<dbReference type="InterPro" id="IPR036634">
    <property type="entry name" value="PRD_sf"/>
</dbReference>
<evidence type="ECO:0000313" key="2">
    <source>
        <dbReference type="EMBL" id="MCB6520478.1"/>
    </source>
</evidence>
<reference evidence="2" key="1">
    <citation type="submission" date="2021-10" db="EMBL/GenBank/DDBJ databases">
        <title>Collection of gut derived symbiotic bacterial strains cultured from healthy donors.</title>
        <authorList>
            <person name="Lin H."/>
            <person name="Littmann E."/>
            <person name="Kohout C."/>
            <person name="Pamer E.G."/>
        </authorList>
    </citation>
    <scope>NUCLEOTIDE SEQUENCE</scope>
    <source>
        <strain evidence="2">DFI.2.94</strain>
    </source>
</reference>
<evidence type="ECO:0000313" key="3">
    <source>
        <dbReference type="Proteomes" id="UP001198806"/>
    </source>
</evidence>
<dbReference type="Gene3D" id="1.10.1790.10">
    <property type="entry name" value="PRD domain"/>
    <property type="match status" value="1"/>
</dbReference>
<dbReference type="AlphaFoldDB" id="A0AAP2QBP9"/>
<dbReference type="RefSeq" id="WP_394812202.1">
    <property type="nucleotide sequence ID" value="NZ_JAJCNI010000156.1"/>
</dbReference>
<evidence type="ECO:0000259" key="1">
    <source>
        <dbReference type="PROSITE" id="PS51372"/>
    </source>
</evidence>
<feature type="domain" description="PRD" evidence="1">
    <location>
        <begin position="29"/>
        <end position="82"/>
    </location>
</feature>
<dbReference type="Proteomes" id="UP001198806">
    <property type="component" value="Unassembled WGS sequence"/>
</dbReference>
<dbReference type="GO" id="GO:0006355">
    <property type="term" value="P:regulation of DNA-templated transcription"/>
    <property type="evidence" value="ECO:0007669"/>
    <property type="project" value="InterPro"/>
</dbReference>